<feature type="region of interest" description="Disordered" evidence="1">
    <location>
        <begin position="34"/>
        <end position="80"/>
    </location>
</feature>
<protein>
    <submittedName>
        <fullName evidence="2">Uncharacterized protein</fullName>
    </submittedName>
</protein>
<feature type="compositionally biased region" description="Basic and acidic residues" evidence="1">
    <location>
        <begin position="45"/>
        <end position="54"/>
    </location>
</feature>
<dbReference type="GeneID" id="5982228"/>
<dbReference type="Proteomes" id="UP000001055">
    <property type="component" value="Unassembled WGS sequence"/>
</dbReference>
<evidence type="ECO:0000256" key="1">
    <source>
        <dbReference type="SAM" id="MobiDB-lite"/>
    </source>
</evidence>
<evidence type="ECO:0000313" key="3">
    <source>
        <dbReference type="Proteomes" id="UP000001055"/>
    </source>
</evidence>
<sequence length="80" mass="9172">MAEVSIMVCAKFGGRTEIGIRGGAGLLEHQRLRASGRKRKFAPRRSSEDYDHHPKISHIRQKLRQDDCPRKEQIDGFREG</sequence>
<dbReference type="RefSeq" id="XP_001805300.1">
    <property type="nucleotide sequence ID" value="XM_001805248.1"/>
</dbReference>
<dbReference type="HOGENOM" id="CLU_2590561_0_0_1"/>
<name>Q0TZ03_PHANO</name>
<evidence type="ECO:0000313" key="2">
    <source>
        <dbReference type="EMBL" id="EAT77362.1"/>
    </source>
</evidence>
<gene>
    <name evidence="2" type="ORF">SNOG_15137</name>
</gene>
<dbReference type="KEGG" id="pno:SNOG_15137"/>
<organism evidence="2 3">
    <name type="scientific">Phaeosphaeria nodorum (strain SN15 / ATCC MYA-4574 / FGSC 10173)</name>
    <name type="common">Glume blotch fungus</name>
    <name type="synonym">Parastagonospora nodorum</name>
    <dbReference type="NCBI Taxonomy" id="321614"/>
    <lineage>
        <taxon>Eukaryota</taxon>
        <taxon>Fungi</taxon>
        <taxon>Dikarya</taxon>
        <taxon>Ascomycota</taxon>
        <taxon>Pezizomycotina</taxon>
        <taxon>Dothideomycetes</taxon>
        <taxon>Pleosporomycetidae</taxon>
        <taxon>Pleosporales</taxon>
        <taxon>Pleosporineae</taxon>
        <taxon>Phaeosphaeriaceae</taxon>
        <taxon>Parastagonospora</taxon>
    </lineage>
</organism>
<proteinExistence type="predicted"/>
<feature type="compositionally biased region" description="Basic residues" evidence="1">
    <location>
        <begin position="34"/>
        <end position="43"/>
    </location>
</feature>
<dbReference type="EMBL" id="CH445360">
    <property type="protein sequence ID" value="EAT77362.1"/>
    <property type="molecule type" value="Genomic_DNA"/>
</dbReference>
<feature type="compositionally biased region" description="Basic and acidic residues" evidence="1">
    <location>
        <begin position="63"/>
        <end position="80"/>
    </location>
</feature>
<reference evidence="3" key="1">
    <citation type="journal article" date="2007" name="Plant Cell">
        <title>Dothideomycete-plant interactions illuminated by genome sequencing and EST analysis of the wheat pathogen Stagonospora nodorum.</title>
        <authorList>
            <person name="Hane J.K."/>
            <person name="Lowe R.G."/>
            <person name="Solomon P.S."/>
            <person name="Tan K.C."/>
            <person name="Schoch C.L."/>
            <person name="Spatafora J.W."/>
            <person name="Crous P.W."/>
            <person name="Kodira C."/>
            <person name="Birren B.W."/>
            <person name="Galagan J.E."/>
            <person name="Torriani S.F."/>
            <person name="McDonald B.A."/>
            <person name="Oliver R.P."/>
        </authorList>
    </citation>
    <scope>NUCLEOTIDE SEQUENCE [LARGE SCALE GENOMIC DNA]</scope>
    <source>
        <strain evidence="3">SN15 / ATCC MYA-4574 / FGSC 10173</strain>
    </source>
</reference>
<dbReference type="InParanoid" id="Q0TZ03"/>
<dbReference type="AlphaFoldDB" id="Q0TZ03"/>
<accession>Q0TZ03</accession>